<dbReference type="InterPro" id="IPR046357">
    <property type="entry name" value="PPIase_dom_sf"/>
</dbReference>
<accession>A0A6G4A0E3</accession>
<dbReference type="SUPFAM" id="SSF109998">
    <property type="entry name" value="Triger factor/SurA peptide-binding domain-like"/>
    <property type="match status" value="1"/>
</dbReference>
<dbReference type="EMBL" id="JAAIKC010000007">
    <property type="protein sequence ID" value="NEW07933.1"/>
    <property type="molecule type" value="Genomic_DNA"/>
</dbReference>
<feature type="domain" description="PpiC" evidence="7">
    <location>
        <begin position="162"/>
        <end position="252"/>
    </location>
</feature>
<dbReference type="PANTHER" id="PTHR47245:SF1">
    <property type="entry name" value="FOLDASE PROTEIN PRSA"/>
    <property type="match status" value="1"/>
</dbReference>
<organism evidence="8">
    <name type="scientific">Paenibacillus sp. SYP-B3998</name>
    <dbReference type="NCBI Taxonomy" id="2678564"/>
    <lineage>
        <taxon>Bacteria</taxon>
        <taxon>Bacillati</taxon>
        <taxon>Bacillota</taxon>
        <taxon>Bacilli</taxon>
        <taxon>Bacillales</taxon>
        <taxon>Paenibacillaceae</taxon>
        <taxon>Paenibacillus</taxon>
    </lineage>
</organism>
<dbReference type="AlphaFoldDB" id="A0A6G4A0E3"/>
<evidence type="ECO:0000256" key="2">
    <source>
        <dbReference type="ARBA" id="ARBA00013194"/>
    </source>
</evidence>
<dbReference type="InterPro" id="IPR027304">
    <property type="entry name" value="Trigger_fact/SurA_dom_sf"/>
</dbReference>
<dbReference type="PROSITE" id="PS50198">
    <property type="entry name" value="PPIC_PPIASE_2"/>
    <property type="match status" value="1"/>
</dbReference>
<evidence type="ECO:0000256" key="1">
    <source>
        <dbReference type="ARBA" id="ARBA00000971"/>
    </source>
</evidence>
<keyword evidence="5 6" id="KW-0413">Isomerase</keyword>
<dbReference type="Pfam" id="PF13624">
    <property type="entry name" value="SurA_N_3"/>
    <property type="match status" value="1"/>
</dbReference>
<comment type="caution">
    <text evidence="8">The sequence shown here is derived from an EMBL/GenBank/DDBJ whole genome shotgun (WGS) entry which is preliminary data.</text>
</comment>
<evidence type="ECO:0000256" key="5">
    <source>
        <dbReference type="ARBA" id="ARBA00023235"/>
    </source>
</evidence>
<comment type="catalytic activity">
    <reaction evidence="1">
        <text>[protein]-peptidylproline (omega=180) = [protein]-peptidylproline (omega=0)</text>
        <dbReference type="Rhea" id="RHEA:16237"/>
        <dbReference type="Rhea" id="RHEA-COMP:10747"/>
        <dbReference type="Rhea" id="RHEA-COMP:10748"/>
        <dbReference type="ChEBI" id="CHEBI:83833"/>
        <dbReference type="ChEBI" id="CHEBI:83834"/>
        <dbReference type="EC" id="5.2.1.8"/>
    </reaction>
</comment>
<keyword evidence="4 6" id="KW-0697">Rotamase</keyword>
<dbReference type="InterPro" id="IPR050245">
    <property type="entry name" value="PrsA_foldase"/>
</dbReference>
<evidence type="ECO:0000313" key="8">
    <source>
        <dbReference type="EMBL" id="NEW07933.1"/>
    </source>
</evidence>
<reference evidence="8" key="1">
    <citation type="submission" date="2020-02" db="EMBL/GenBank/DDBJ databases">
        <authorList>
            <person name="Shen X.-R."/>
            <person name="Zhang Y.-X."/>
        </authorList>
    </citation>
    <scope>NUCLEOTIDE SEQUENCE</scope>
    <source>
        <strain evidence="8">SYP-B3998</strain>
    </source>
</reference>
<evidence type="ECO:0000259" key="7">
    <source>
        <dbReference type="PROSITE" id="PS50198"/>
    </source>
</evidence>
<dbReference type="SUPFAM" id="SSF54534">
    <property type="entry name" value="FKBP-like"/>
    <property type="match status" value="1"/>
</dbReference>
<sequence>MNIKHADRKWVWASSLLTIALIVYAIFYPPVLKTAAADKAVAKVNGVNISSTQLYEAMLAGGGAQTLDSLISNEIINQEGKKAGLQVTEADINEELASVKGSYGSEDEFQQALTSYGMTLNDLKKSMQSQVLLKKILMPQVTITDEEIKKYYNDNLESLKAPEQVQASHISVNTKEDADAILASLKAGGDFAAIAKEKSLDTATKDKGGDLGYMSSEKLEQAEEASVFALPVGGISDAIKTSTGYDIMKVTDHKPASTPTLNEKKEDIKKSLTQQKLATLSSTWLQQKRSESTVENYLTTKA</sequence>
<dbReference type="EC" id="5.2.1.8" evidence="2"/>
<evidence type="ECO:0000256" key="6">
    <source>
        <dbReference type="PROSITE-ProRule" id="PRU00278"/>
    </source>
</evidence>
<dbReference type="PANTHER" id="PTHR47245">
    <property type="entry name" value="PEPTIDYLPROLYL ISOMERASE"/>
    <property type="match status" value="1"/>
</dbReference>
<proteinExistence type="predicted"/>
<name>A0A6G4A0E3_9BACL</name>
<dbReference type="Gene3D" id="3.10.50.40">
    <property type="match status" value="1"/>
</dbReference>
<evidence type="ECO:0000256" key="4">
    <source>
        <dbReference type="ARBA" id="ARBA00023110"/>
    </source>
</evidence>
<protein>
    <recommendedName>
        <fullName evidence="2">peptidylprolyl isomerase</fullName>
        <ecNumber evidence="2">5.2.1.8</ecNumber>
    </recommendedName>
</protein>
<dbReference type="GO" id="GO:0003755">
    <property type="term" value="F:peptidyl-prolyl cis-trans isomerase activity"/>
    <property type="evidence" value="ECO:0007669"/>
    <property type="project" value="UniProtKB-KW"/>
</dbReference>
<dbReference type="Pfam" id="PF13145">
    <property type="entry name" value="Rotamase_2"/>
    <property type="match status" value="1"/>
</dbReference>
<keyword evidence="3" id="KW-0732">Signal</keyword>
<evidence type="ECO:0000256" key="3">
    <source>
        <dbReference type="ARBA" id="ARBA00022729"/>
    </source>
</evidence>
<dbReference type="InterPro" id="IPR000297">
    <property type="entry name" value="PPIase_PpiC"/>
</dbReference>
<dbReference type="Gene3D" id="1.10.4030.10">
    <property type="entry name" value="Porin chaperone SurA, peptide-binding domain"/>
    <property type="match status" value="1"/>
</dbReference>
<dbReference type="RefSeq" id="WP_163949834.1">
    <property type="nucleotide sequence ID" value="NZ_JAAIKC010000007.1"/>
</dbReference>
<gene>
    <name evidence="8" type="ORF">GK047_18190</name>
</gene>